<dbReference type="EMBL" id="CM023483">
    <property type="protein sequence ID" value="KAH6935508.1"/>
    <property type="molecule type" value="Genomic_DNA"/>
</dbReference>
<evidence type="ECO:0000313" key="2">
    <source>
        <dbReference type="Proteomes" id="UP000821845"/>
    </source>
</evidence>
<accession>A0ACB7SP04</accession>
<dbReference type="Proteomes" id="UP000821845">
    <property type="component" value="Chromosome 3"/>
</dbReference>
<comment type="caution">
    <text evidence="1">The sequence shown here is derived from an EMBL/GenBank/DDBJ whole genome shotgun (WGS) entry which is preliminary data.</text>
</comment>
<sequence length="275" mass="30698">MQNSSSSSYSCDFVWGLLAQDLACRFGISPCTVSMIFHSWLDVLAENLRRFIVWPSRKSVKAHRPAAFKDPLFDCVSGVIDCTEIFIQRPTAMTARSQTYSSYKHHNTIKVLVVISPTGAIRFISKAWGGRTSDKELTLNTGLLDKVEEGDIFLVDRGFRCEEMFGARGATLLMPSMTKKRAQLPGDEVTTSRKLSSVRIHVERAIRRLKETSPEVIPLDDIGASVIIETGESDLHCEVARSPMSSNFQVALARKGMLTTGSQTDLNRHFIRHSE</sequence>
<gene>
    <name evidence="1" type="ORF">HPB50_006374</name>
</gene>
<reference evidence="1" key="1">
    <citation type="submission" date="2020-05" db="EMBL/GenBank/DDBJ databases">
        <title>Large-scale comparative analyses of tick genomes elucidate their genetic diversity and vector capacities.</title>
        <authorList>
            <person name="Jia N."/>
            <person name="Wang J."/>
            <person name="Shi W."/>
            <person name="Du L."/>
            <person name="Sun Y."/>
            <person name="Zhan W."/>
            <person name="Jiang J."/>
            <person name="Wang Q."/>
            <person name="Zhang B."/>
            <person name="Ji P."/>
            <person name="Sakyi L.B."/>
            <person name="Cui X."/>
            <person name="Yuan T."/>
            <person name="Jiang B."/>
            <person name="Yang W."/>
            <person name="Lam T.T.-Y."/>
            <person name="Chang Q."/>
            <person name="Ding S."/>
            <person name="Wang X."/>
            <person name="Zhu J."/>
            <person name="Ruan X."/>
            <person name="Zhao L."/>
            <person name="Wei J."/>
            <person name="Que T."/>
            <person name="Du C."/>
            <person name="Cheng J."/>
            <person name="Dai P."/>
            <person name="Han X."/>
            <person name="Huang E."/>
            <person name="Gao Y."/>
            <person name="Liu J."/>
            <person name="Shao H."/>
            <person name="Ye R."/>
            <person name="Li L."/>
            <person name="Wei W."/>
            <person name="Wang X."/>
            <person name="Wang C."/>
            <person name="Yang T."/>
            <person name="Huo Q."/>
            <person name="Li W."/>
            <person name="Guo W."/>
            <person name="Chen H."/>
            <person name="Zhou L."/>
            <person name="Ni X."/>
            <person name="Tian J."/>
            <person name="Zhou Y."/>
            <person name="Sheng Y."/>
            <person name="Liu T."/>
            <person name="Pan Y."/>
            <person name="Xia L."/>
            <person name="Li J."/>
            <person name="Zhao F."/>
            <person name="Cao W."/>
        </authorList>
    </citation>
    <scope>NUCLEOTIDE SEQUENCE</scope>
    <source>
        <strain evidence="1">Hyas-2018</strain>
    </source>
</reference>
<protein>
    <submittedName>
        <fullName evidence="1">Uncharacterized protein</fullName>
    </submittedName>
</protein>
<proteinExistence type="predicted"/>
<evidence type="ECO:0000313" key="1">
    <source>
        <dbReference type="EMBL" id="KAH6935508.1"/>
    </source>
</evidence>
<name>A0ACB7SP04_HYAAI</name>
<organism evidence="1 2">
    <name type="scientific">Hyalomma asiaticum</name>
    <name type="common">Tick</name>
    <dbReference type="NCBI Taxonomy" id="266040"/>
    <lineage>
        <taxon>Eukaryota</taxon>
        <taxon>Metazoa</taxon>
        <taxon>Ecdysozoa</taxon>
        <taxon>Arthropoda</taxon>
        <taxon>Chelicerata</taxon>
        <taxon>Arachnida</taxon>
        <taxon>Acari</taxon>
        <taxon>Parasitiformes</taxon>
        <taxon>Ixodida</taxon>
        <taxon>Ixodoidea</taxon>
        <taxon>Ixodidae</taxon>
        <taxon>Hyalomminae</taxon>
        <taxon>Hyalomma</taxon>
    </lineage>
</organism>
<keyword evidence="2" id="KW-1185">Reference proteome</keyword>